<protein>
    <submittedName>
        <fullName evidence="2">Uncharacterized protein</fullName>
    </submittedName>
</protein>
<accession>A0A1Y2HYH9</accession>
<dbReference type="EMBL" id="MCFL01000005">
    <property type="protein sequence ID" value="ORZ39658.1"/>
    <property type="molecule type" value="Genomic_DNA"/>
</dbReference>
<gene>
    <name evidence="2" type="ORF">BCR44DRAFT_207096</name>
</gene>
<dbReference type="Proteomes" id="UP000193411">
    <property type="component" value="Unassembled WGS sequence"/>
</dbReference>
<organism evidence="2 3">
    <name type="scientific">Catenaria anguillulae PL171</name>
    <dbReference type="NCBI Taxonomy" id="765915"/>
    <lineage>
        <taxon>Eukaryota</taxon>
        <taxon>Fungi</taxon>
        <taxon>Fungi incertae sedis</taxon>
        <taxon>Blastocladiomycota</taxon>
        <taxon>Blastocladiomycetes</taxon>
        <taxon>Blastocladiales</taxon>
        <taxon>Catenariaceae</taxon>
        <taxon>Catenaria</taxon>
    </lineage>
</organism>
<name>A0A1Y2HYH9_9FUNG</name>
<evidence type="ECO:0000256" key="1">
    <source>
        <dbReference type="SAM" id="Phobius"/>
    </source>
</evidence>
<proteinExistence type="predicted"/>
<sequence length="54" mass="5840">MLQVSSCGPPAVVIHFFIVCFLFAGPPVLLVASDAFLSAFHLGLSVVLDRRFFS</sequence>
<keyword evidence="1" id="KW-0812">Transmembrane</keyword>
<keyword evidence="3" id="KW-1185">Reference proteome</keyword>
<keyword evidence="1" id="KW-1133">Transmembrane helix</keyword>
<feature type="transmembrane region" description="Helical" evidence="1">
    <location>
        <begin position="12"/>
        <end position="32"/>
    </location>
</feature>
<dbReference type="AlphaFoldDB" id="A0A1Y2HYH9"/>
<keyword evidence="1" id="KW-0472">Membrane</keyword>
<reference evidence="2 3" key="1">
    <citation type="submission" date="2016-07" db="EMBL/GenBank/DDBJ databases">
        <title>Pervasive Adenine N6-methylation of Active Genes in Fungi.</title>
        <authorList>
            <consortium name="DOE Joint Genome Institute"/>
            <person name="Mondo S.J."/>
            <person name="Dannebaum R.O."/>
            <person name="Kuo R.C."/>
            <person name="Labutti K."/>
            <person name="Haridas S."/>
            <person name="Kuo A."/>
            <person name="Salamov A."/>
            <person name="Ahrendt S.R."/>
            <person name="Lipzen A."/>
            <person name="Sullivan W."/>
            <person name="Andreopoulos W.B."/>
            <person name="Clum A."/>
            <person name="Lindquist E."/>
            <person name="Daum C."/>
            <person name="Ramamoorthy G.K."/>
            <person name="Gryganskyi A."/>
            <person name="Culley D."/>
            <person name="Magnuson J.K."/>
            <person name="James T.Y."/>
            <person name="O'Malley M.A."/>
            <person name="Stajich J.E."/>
            <person name="Spatafora J.W."/>
            <person name="Visel A."/>
            <person name="Grigoriev I.V."/>
        </authorList>
    </citation>
    <scope>NUCLEOTIDE SEQUENCE [LARGE SCALE GENOMIC DNA]</scope>
    <source>
        <strain evidence="2 3">PL171</strain>
    </source>
</reference>
<evidence type="ECO:0000313" key="2">
    <source>
        <dbReference type="EMBL" id="ORZ39658.1"/>
    </source>
</evidence>
<evidence type="ECO:0000313" key="3">
    <source>
        <dbReference type="Proteomes" id="UP000193411"/>
    </source>
</evidence>
<comment type="caution">
    <text evidence="2">The sequence shown here is derived from an EMBL/GenBank/DDBJ whole genome shotgun (WGS) entry which is preliminary data.</text>
</comment>